<dbReference type="KEGG" id="glz:GLAREA_01051"/>
<dbReference type="Pfam" id="PF00962">
    <property type="entry name" value="A_deaminase"/>
    <property type="match status" value="1"/>
</dbReference>
<dbReference type="AlphaFoldDB" id="S3DD25"/>
<evidence type="ECO:0000313" key="13">
    <source>
        <dbReference type="Proteomes" id="UP000016922"/>
    </source>
</evidence>
<keyword evidence="13" id="KW-1185">Reference proteome</keyword>
<keyword evidence="5" id="KW-0964">Secreted</keyword>
<evidence type="ECO:0000256" key="8">
    <source>
        <dbReference type="ARBA" id="ARBA00022801"/>
    </source>
</evidence>
<dbReference type="GO" id="GO:0004000">
    <property type="term" value="F:adenosine deaminase activity"/>
    <property type="evidence" value="ECO:0007669"/>
    <property type="project" value="TreeGrafter"/>
</dbReference>
<reference evidence="12 13" key="1">
    <citation type="journal article" date="2013" name="BMC Genomics">
        <title>Genomics-driven discovery of the pneumocandin biosynthetic gene cluster in the fungus Glarea lozoyensis.</title>
        <authorList>
            <person name="Chen L."/>
            <person name="Yue Q."/>
            <person name="Zhang X."/>
            <person name="Xiang M."/>
            <person name="Wang C."/>
            <person name="Li S."/>
            <person name="Che Y."/>
            <person name="Ortiz-Lopez F.J."/>
            <person name="Bills G.F."/>
            <person name="Liu X."/>
            <person name="An Z."/>
        </authorList>
    </citation>
    <scope>NUCLEOTIDE SEQUENCE [LARGE SCALE GENOMIC DNA]</scope>
    <source>
        <strain evidence="13">ATCC 20868 / MF5171</strain>
    </source>
</reference>
<dbReference type="GeneID" id="19460109"/>
<evidence type="ECO:0000313" key="12">
    <source>
        <dbReference type="EMBL" id="EPE29891.1"/>
    </source>
</evidence>
<keyword evidence="7" id="KW-0732">Signal</keyword>
<dbReference type="InterPro" id="IPR001365">
    <property type="entry name" value="A_deaminase_dom"/>
</dbReference>
<evidence type="ECO:0000256" key="2">
    <source>
        <dbReference type="ARBA" id="ARBA00004613"/>
    </source>
</evidence>
<dbReference type="eggNOG" id="KOG1097">
    <property type="taxonomic scope" value="Eukaryota"/>
</dbReference>
<evidence type="ECO:0000256" key="4">
    <source>
        <dbReference type="ARBA" id="ARBA00012784"/>
    </source>
</evidence>
<evidence type="ECO:0000256" key="5">
    <source>
        <dbReference type="ARBA" id="ARBA00022525"/>
    </source>
</evidence>
<dbReference type="HOGENOM" id="CLU_022829_2_1_1"/>
<accession>S3DD25</accession>
<dbReference type="RefSeq" id="XP_008084000.1">
    <property type="nucleotide sequence ID" value="XM_008085809.1"/>
</dbReference>
<evidence type="ECO:0000256" key="6">
    <source>
        <dbReference type="ARBA" id="ARBA00022723"/>
    </source>
</evidence>
<dbReference type="EMBL" id="KE145367">
    <property type="protein sequence ID" value="EPE29891.1"/>
    <property type="molecule type" value="Genomic_DNA"/>
</dbReference>
<dbReference type="PANTHER" id="PTHR11409">
    <property type="entry name" value="ADENOSINE DEAMINASE"/>
    <property type="match status" value="1"/>
</dbReference>
<comment type="catalytic activity">
    <reaction evidence="9">
        <text>adenosine + H2O + H(+) = inosine + NH4(+)</text>
        <dbReference type="Rhea" id="RHEA:24408"/>
        <dbReference type="ChEBI" id="CHEBI:15377"/>
        <dbReference type="ChEBI" id="CHEBI:15378"/>
        <dbReference type="ChEBI" id="CHEBI:16335"/>
        <dbReference type="ChEBI" id="CHEBI:17596"/>
        <dbReference type="ChEBI" id="CHEBI:28938"/>
        <dbReference type="EC" id="3.5.4.4"/>
    </reaction>
</comment>
<evidence type="ECO:0000256" key="3">
    <source>
        <dbReference type="ARBA" id="ARBA00006083"/>
    </source>
</evidence>
<dbReference type="OrthoDB" id="7202371at2759"/>
<dbReference type="EC" id="3.5.4.4" evidence="4"/>
<gene>
    <name evidence="12" type="ORF">GLAREA_01051</name>
</gene>
<proteinExistence type="inferred from homology"/>
<evidence type="ECO:0000259" key="11">
    <source>
        <dbReference type="Pfam" id="PF00962"/>
    </source>
</evidence>
<sequence>MEGESEKSFGNDLLSKEGVPNLTHPSYQKFVEARNTLMSNERLQRSDHEFRAALSPTAIKASSIISNIRSEELKSTWSTSATPSLNPEELFPGMMFNIAKPALESTKLWKIIQKMPKGALLHCHLGAMVDLEWVFAQAIETEGLCISSDVPLTDDSVRDKAGIRYVYSGSAHLEQKSIWSAGYVPGSLIPTSVAADSFPETGRKGFIAWMKDRCSVTQTESIQHHLGVDDVWRKLNSAFSILTGVVYYEPIMRKFLQKFFTTLVADEVRWVEFRSAPFTAFTVEKAEKASDDPDVLLGVLNEEIEKFKSSDAGRGFWGARMIWASLRFWPTEKIIQDMSHCIRLKKLYPDLISGYDLVGHEDPGRTLESLTPELLWFQEECKTQAVNIPLFLHAGETVGCGTPTDQNLYTAILLRSRRLGHAFSLYKHPLLIDQCKKQNILVESCPISNEVLRYSASIMSHPLPALISRGVKAALSNDDPALLGQGTSGLSHDFWQAIQGWEDLGIEGLGSLAENSIRWAAFEDESEDEWNLGVEKGYESAGVRAKRMEEWKVEWESFCEWVVTEFGTGV</sequence>
<keyword evidence="6" id="KW-0479">Metal-binding</keyword>
<dbReference type="InterPro" id="IPR032466">
    <property type="entry name" value="Metal_Hydrolase"/>
</dbReference>
<protein>
    <recommendedName>
        <fullName evidence="4">adenosine deaminase</fullName>
        <ecNumber evidence="4">3.5.4.4</ecNumber>
    </recommendedName>
</protein>
<feature type="region of interest" description="Disordered" evidence="10">
    <location>
        <begin position="1"/>
        <end position="21"/>
    </location>
</feature>
<dbReference type="SUPFAM" id="SSF51556">
    <property type="entry name" value="Metallo-dependent hydrolases"/>
    <property type="match status" value="1"/>
</dbReference>
<organism evidence="12 13">
    <name type="scientific">Glarea lozoyensis (strain ATCC 20868 / MF5171)</name>
    <dbReference type="NCBI Taxonomy" id="1116229"/>
    <lineage>
        <taxon>Eukaryota</taxon>
        <taxon>Fungi</taxon>
        <taxon>Dikarya</taxon>
        <taxon>Ascomycota</taxon>
        <taxon>Pezizomycotina</taxon>
        <taxon>Leotiomycetes</taxon>
        <taxon>Helotiales</taxon>
        <taxon>Helotiaceae</taxon>
        <taxon>Glarea</taxon>
    </lineage>
</organism>
<dbReference type="GO" id="GO:0005576">
    <property type="term" value="C:extracellular region"/>
    <property type="evidence" value="ECO:0007669"/>
    <property type="project" value="UniProtKB-SubCell"/>
</dbReference>
<dbReference type="InterPro" id="IPR006330">
    <property type="entry name" value="Ado/ade_deaminase"/>
</dbReference>
<evidence type="ECO:0000256" key="9">
    <source>
        <dbReference type="ARBA" id="ARBA00047764"/>
    </source>
</evidence>
<evidence type="ECO:0000256" key="7">
    <source>
        <dbReference type="ARBA" id="ARBA00022729"/>
    </source>
</evidence>
<name>S3DD25_GLAL2</name>
<dbReference type="GO" id="GO:0006154">
    <property type="term" value="P:adenosine catabolic process"/>
    <property type="evidence" value="ECO:0007669"/>
    <property type="project" value="TreeGrafter"/>
</dbReference>
<evidence type="ECO:0000256" key="10">
    <source>
        <dbReference type="SAM" id="MobiDB-lite"/>
    </source>
</evidence>
<dbReference type="FunFam" id="3.20.20.140:FF:000017">
    <property type="entry name" value="Adenosine deaminase 2"/>
    <property type="match status" value="1"/>
</dbReference>
<dbReference type="STRING" id="1116229.S3DD25"/>
<dbReference type="Proteomes" id="UP000016922">
    <property type="component" value="Unassembled WGS sequence"/>
</dbReference>
<evidence type="ECO:0000256" key="1">
    <source>
        <dbReference type="ARBA" id="ARBA00001947"/>
    </source>
</evidence>
<comment type="subcellular location">
    <subcellularLocation>
        <location evidence="2">Secreted</location>
    </subcellularLocation>
</comment>
<comment type="cofactor">
    <cofactor evidence="1">
        <name>Zn(2+)</name>
        <dbReference type="ChEBI" id="CHEBI:29105"/>
    </cofactor>
</comment>
<feature type="domain" description="Adenosine deaminase" evidence="11">
    <location>
        <begin position="220"/>
        <end position="527"/>
    </location>
</feature>
<dbReference type="GO" id="GO:0046103">
    <property type="term" value="P:inosine biosynthetic process"/>
    <property type="evidence" value="ECO:0007669"/>
    <property type="project" value="TreeGrafter"/>
</dbReference>
<comment type="similarity">
    <text evidence="3">Belongs to the metallo-dependent hydrolases superfamily. Adenosine and AMP deaminases family. ADGF subfamily.</text>
</comment>
<keyword evidence="8 12" id="KW-0378">Hydrolase</keyword>
<dbReference type="OMA" id="LYKYRPT"/>
<dbReference type="GO" id="GO:0046872">
    <property type="term" value="F:metal ion binding"/>
    <property type="evidence" value="ECO:0007669"/>
    <property type="project" value="UniProtKB-KW"/>
</dbReference>
<dbReference type="Gene3D" id="3.20.20.140">
    <property type="entry name" value="Metal-dependent hydrolases"/>
    <property type="match status" value="1"/>
</dbReference>
<dbReference type="PANTHER" id="PTHR11409:SF39">
    <property type="entry name" value="ADENOSINE DEAMINASE 2"/>
    <property type="match status" value="1"/>
</dbReference>